<evidence type="ECO:0000313" key="3">
    <source>
        <dbReference type="EMBL" id="GAA0876956.1"/>
    </source>
</evidence>
<dbReference type="CDD" id="cd10449">
    <property type="entry name" value="GIY-YIG_SLX1_like"/>
    <property type="match status" value="1"/>
</dbReference>
<comment type="caution">
    <text evidence="3">The sequence shown here is derived from an EMBL/GenBank/DDBJ whole genome shotgun (WGS) entry which is preliminary data.</text>
</comment>
<gene>
    <name evidence="3" type="ORF">GCM10009118_33660</name>
</gene>
<feature type="domain" description="GIY-YIG" evidence="2">
    <location>
        <begin position="1"/>
        <end position="84"/>
    </location>
</feature>
<evidence type="ECO:0000259" key="2">
    <source>
        <dbReference type="PROSITE" id="PS50164"/>
    </source>
</evidence>
<keyword evidence="4" id="KW-1185">Reference proteome</keyword>
<sequence length="95" mass="11278">MEHFVYILQSHKLNRFYIGETVNLENRLQQHYDKTYGKNKYTAKADDWAVYFSITCSSKNQAKAIERHIKKMKSKVHIQNLKNNPSLITELLAKY</sequence>
<dbReference type="Proteomes" id="UP001501126">
    <property type="component" value="Unassembled WGS sequence"/>
</dbReference>
<dbReference type="InterPro" id="IPR050190">
    <property type="entry name" value="UPF0213_domain"/>
</dbReference>
<dbReference type="PANTHER" id="PTHR34477:SF1">
    <property type="entry name" value="UPF0213 PROTEIN YHBQ"/>
    <property type="match status" value="1"/>
</dbReference>
<dbReference type="InterPro" id="IPR035901">
    <property type="entry name" value="GIY-YIG_endonuc_sf"/>
</dbReference>
<protein>
    <recommendedName>
        <fullName evidence="2">GIY-YIG domain-containing protein</fullName>
    </recommendedName>
</protein>
<organism evidence="3 4">
    <name type="scientific">Wandonia haliotis</name>
    <dbReference type="NCBI Taxonomy" id="574963"/>
    <lineage>
        <taxon>Bacteria</taxon>
        <taxon>Pseudomonadati</taxon>
        <taxon>Bacteroidota</taxon>
        <taxon>Flavobacteriia</taxon>
        <taxon>Flavobacteriales</taxon>
        <taxon>Crocinitomicaceae</taxon>
        <taxon>Wandonia</taxon>
    </lineage>
</organism>
<dbReference type="SUPFAM" id="SSF82771">
    <property type="entry name" value="GIY-YIG endonuclease"/>
    <property type="match status" value="1"/>
</dbReference>
<accession>A0ABN1MUD3</accession>
<dbReference type="Pfam" id="PF01541">
    <property type="entry name" value="GIY-YIG"/>
    <property type="match status" value="1"/>
</dbReference>
<dbReference type="PROSITE" id="PS50164">
    <property type="entry name" value="GIY_YIG"/>
    <property type="match status" value="1"/>
</dbReference>
<evidence type="ECO:0000313" key="4">
    <source>
        <dbReference type="Proteomes" id="UP001501126"/>
    </source>
</evidence>
<proteinExistence type="inferred from homology"/>
<reference evidence="3 4" key="1">
    <citation type="journal article" date="2019" name="Int. J. Syst. Evol. Microbiol.">
        <title>The Global Catalogue of Microorganisms (GCM) 10K type strain sequencing project: providing services to taxonomists for standard genome sequencing and annotation.</title>
        <authorList>
            <consortium name="The Broad Institute Genomics Platform"/>
            <consortium name="The Broad Institute Genome Sequencing Center for Infectious Disease"/>
            <person name="Wu L."/>
            <person name="Ma J."/>
        </authorList>
    </citation>
    <scope>NUCLEOTIDE SEQUENCE [LARGE SCALE GENOMIC DNA]</scope>
    <source>
        <strain evidence="3 4">JCM 16083</strain>
    </source>
</reference>
<name>A0ABN1MUD3_9FLAO</name>
<evidence type="ECO:0000256" key="1">
    <source>
        <dbReference type="ARBA" id="ARBA00007435"/>
    </source>
</evidence>
<dbReference type="InterPro" id="IPR000305">
    <property type="entry name" value="GIY-YIG_endonuc"/>
</dbReference>
<dbReference type="Gene3D" id="3.40.1440.10">
    <property type="entry name" value="GIY-YIG endonuclease"/>
    <property type="match status" value="1"/>
</dbReference>
<dbReference type="EMBL" id="BAAAFH010000022">
    <property type="protein sequence ID" value="GAA0876956.1"/>
    <property type="molecule type" value="Genomic_DNA"/>
</dbReference>
<comment type="similarity">
    <text evidence="1">Belongs to the UPF0213 family.</text>
</comment>
<dbReference type="PANTHER" id="PTHR34477">
    <property type="entry name" value="UPF0213 PROTEIN YHBQ"/>
    <property type="match status" value="1"/>
</dbReference>
<dbReference type="RefSeq" id="WP_343790843.1">
    <property type="nucleotide sequence ID" value="NZ_BAAAFH010000022.1"/>
</dbReference>